<dbReference type="InterPro" id="IPR012441">
    <property type="entry name" value="DUF1643"/>
</dbReference>
<evidence type="ECO:0008006" key="3">
    <source>
        <dbReference type="Google" id="ProtNLM"/>
    </source>
</evidence>
<dbReference type="Pfam" id="PF07799">
    <property type="entry name" value="DUF1643"/>
    <property type="match status" value="1"/>
</dbReference>
<organism evidence="1 2">
    <name type="scientific">Clostridium polyendosporum</name>
    <dbReference type="NCBI Taxonomy" id="69208"/>
    <lineage>
        <taxon>Bacteria</taxon>
        <taxon>Bacillati</taxon>
        <taxon>Bacillota</taxon>
        <taxon>Clostridia</taxon>
        <taxon>Eubacteriales</taxon>
        <taxon>Clostridiaceae</taxon>
        <taxon>Clostridium</taxon>
    </lineage>
</organism>
<reference evidence="1" key="1">
    <citation type="submission" date="2021-03" db="EMBL/GenBank/DDBJ databases">
        <title>Taxonomic study of Clostridium polyendosporum from meadow-gley soil under rice.</title>
        <authorList>
            <person name="Kobayashi H."/>
            <person name="Tanizawa Y."/>
            <person name="Yagura M."/>
        </authorList>
    </citation>
    <scope>NUCLEOTIDE SEQUENCE</scope>
    <source>
        <strain evidence="1">JCM 30710</strain>
    </source>
</reference>
<sequence length="206" mass="24212">MLSGKYPRFICKNSIERIEDYEGDRCYKLSFHMNRRGKKNVLVIGRAPKPCDNNQCNKMVQRILKYINSKKEDLGPILKITLVNLFVPIEYDRQNVTEAFFNKGETFITGNDDSFVLENRVIKNDDIIISALLEADYIILGWGEAILDIQKIYNARVEHILKLIRKHKHINDISKEIFYVGDLTKRGYPRHCLCWGLKDELLKFEW</sequence>
<dbReference type="Proteomes" id="UP000679179">
    <property type="component" value="Unassembled WGS sequence"/>
</dbReference>
<accession>A0A919S0E3</accession>
<dbReference type="RefSeq" id="WP_212903722.1">
    <property type="nucleotide sequence ID" value="NZ_BOPZ01000012.1"/>
</dbReference>
<keyword evidence="2" id="KW-1185">Reference proteome</keyword>
<dbReference type="AlphaFoldDB" id="A0A919S0E3"/>
<gene>
    <name evidence="1" type="ORF">CPJCM30710_16720</name>
</gene>
<evidence type="ECO:0000313" key="1">
    <source>
        <dbReference type="EMBL" id="GIM29006.1"/>
    </source>
</evidence>
<dbReference type="EMBL" id="BOPZ01000012">
    <property type="protein sequence ID" value="GIM29006.1"/>
    <property type="molecule type" value="Genomic_DNA"/>
</dbReference>
<comment type="caution">
    <text evidence="1">The sequence shown here is derived from an EMBL/GenBank/DDBJ whole genome shotgun (WGS) entry which is preliminary data.</text>
</comment>
<evidence type="ECO:0000313" key="2">
    <source>
        <dbReference type="Proteomes" id="UP000679179"/>
    </source>
</evidence>
<name>A0A919S0E3_9CLOT</name>
<protein>
    <recommendedName>
        <fullName evidence="3">DUF1643 domain-containing protein</fullName>
    </recommendedName>
</protein>
<proteinExistence type="predicted"/>